<gene>
    <name evidence="1" type="ORF">THAOC_22508</name>
</gene>
<reference evidence="1 2" key="1">
    <citation type="journal article" date="2012" name="Genome Biol.">
        <title>Genome and low-iron response of an oceanic diatom adapted to chronic iron limitation.</title>
        <authorList>
            <person name="Lommer M."/>
            <person name="Specht M."/>
            <person name="Roy A.S."/>
            <person name="Kraemer L."/>
            <person name="Andreson R."/>
            <person name="Gutowska M.A."/>
            <person name="Wolf J."/>
            <person name="Bergner S.V."/>
            <person name="Schilhabel M.B."/>
            <person name="Klostermeier U.C."/>
            <person name="Beiko R.G."/>
            <person name="Rosenstiel P."/>
            <person name="Hippler M."/>
            <person name="Laroche J."/>
        </authorList>
    </citation>
    <scope>NUCLEOTIDE SEQUENCE [LARGE SCALE GENOMIC DNA]</scope>
    <source>
        <strain evidence="1 2">CCMP1005</strain>
    </source>
</reference>
<comment type="caution">
    <text evidence="1">The sequence shown here is derived from an EMBL/GenBank/DDBJ whole genome shotgun (WGS) entry which is preliminary data.</text>
</comment>
<organism evidence="1 2">
    <name type="scientific">Thalassiosira oceanica</name>
    <name type="common">Marine diatom</name>
    <dbReference type="NCBI Taxonomy" id="159749"/>
    <lineage>
        <taxon>Eukaryota</taxon>
        <taxon>Sar</taxon>
        <taxon>Stramenopiles</taxon>
        <taxon>Ochrophyta</taxon>
        <taxon>Bacillariophyta</taxon>
        <taxon>Coscinodiscophyceae</taxon>
        <taxon>Thalassiosirophycidae</taxon>
        <taxon>Thalassiosirales</taxon>
        <taxon>Thalassiosiraceae</taxon>
        <taxon>Thalassiosira</taxon>
    </lineage>
</organism>
<name>K0S948_THAOC</name>
<accession>K0S948</accession>
<dbReference type="EMBL" id="AGNL01028207">
    <property type="protein sequence ID" value="EJK57446.1"/>
    <property type="molecule type" value="Genomic_DNA"/>
</dbReference>
<sequence>AADTVQLLPPELPPLLRHQVPSRCRRCRAAAPHDKQLAALELAAAALHAAAAALELAAAKGQHSMRPVV</sequence>
<evidence type="ECO:0000313" key="1">
    <source>
        <dbReference type="EMBL" id="EJK57446.1"/>
    </source>
</evidence>
<keyword evidence="2" id="KW-1185">Reference proteome</keyword>
<dbReference type="AlphaFoldDB" id="K0S948"/>
<proteinExistence type="predicted"/>
<feature type="non-terminal residue" evidence="1">
    <location>
        <position position="1"/>
    </location>
</feature>
<evidence type="ECO:0000313" key="2">
    <source>
        <dbReference type="Proteomes" id="UP000266841"/>
    </source>
</evidence>
<dbReference type="Proteomes" id="UP000266841">
    <property type="component" value="Unassembled WGS sequence"/>
</dbReference>
<protein>
    <submittedName>
        <fullName evidence="1">Uncharacterized protein</fullName>
    </submittedName>
</protein>